<evidence type="ECO:0000256" key="10">
    <source>
        <dbReference type="ARBA" id="ARBA00053030"/>
    </source>
</evidence>
<comment type="cofactor">
    <cofactor evidence="10">
        <name>phosphate</name>
        <dbReference type="ChEBI" id="CHEBI:43474"/>
    </cofactor>
</comment>
<dbReference type="GO" id="GO:0005993">
    <property type="term" value="P:trehalose catabolic process"/>
    <property type="evidence" value="ECO:0007669"/>
    <property type="project" value="TreeGrafter"/>
</dbReference>
<evidence type="ECO:0000259" key="12">
    <source>
        <dbReference type="Pfam" id="PF00723"/>
    </source>
</evidence>
<feature type="domain" description="Trehalase-like N-terminal" evidence="13">
    <location>
        <begin position="14"/>
        <end position="124"/>
    </location>
</feature>
<dbReference type="InterPro" id="IPR008928">
    <property type="entry name" value="6-hairpin_glycosidase_sf"/>
</dbReference>
<evidence type="ECO:0000256" key="3">
    <source>
        <dbReference type="ARBA" id="ARBA00012757"/>
    </source>
</evidence>
<gene>
    <name evidence="14" type="ORF">CC117_08330</name>
</gene>
<keyword evidence="6" id="KW-0119">Carbohydrate metabolism</keyword>
<evidence type="ECO:0000256" key="1">
    <source>
        <dbReference type="ARBA" id="ARBA00001576"/>
    </source>
</evidence>
<dbReference type="Pfam" id="PF19291">
    <property type="entry name" value="TREH_N"/>
    <property type="match status" value="1"/>
</dbReference>
<evidence type="ECO:0000256" key="4">
    <source>
        <dbReference type="ARBA" id="ARBA00019905"/>
    </source>
</evidence>
<dbReference type="GO" id="GO:0004555">
    <property type="term" value="F:alpha,alpha-trehalase activity"/>
    <property type="evidence" value="ECO:0007669"/>
    <property type="project" value="UniProtKB-EC"/>
</dbReference>
<dbReference type="Gene3D" id="1.50.10.10">
    <property type="match status" value="1"/>
</dbReference>
<comment type="pathway">
    <text evidence="11">Glycan degradation; trehalose degradation; D-glucose from alpha,alpha-trehalose: step 1/1.</text>
</comment>
<keyword evidence="7" id="KW-0326">Glycosidase</keyword>
<dbReference type="EC" id="3.2.1.28" evidence="3"/>
<comment type="caution">
    <text evidence="14">The sequence shown here is derived from an EMBL/GenBank/DDBJ whole genome shotgun (WGS) entry which is preliminary data.</text>
</comment>
<evidence type="ECO:0000259" key="13">
    <source>
        <dbReference type="Pfam" id="PF19291"/>
    </source>
</evidence>
<dbReference type="OrthoDB" id="3902805at2"/>
<evidence type="ECO:0000256" key="2">
    <source>
        <dbReference type="ARBA" id="ARBA00006188"/>
    </source>
</evidence>
<evidence type="ECO:0000256" key="6">
    <source>
        <dbReference type="ARBA" id="ARBA00023277"/>
    </source>
</evidence>
<dbReference type="InterPro" id="IPR012341">
    <property type="entry name" value="6hp_glycosidase-like_sf"/>
</dbReference>
<evidence type="ECO:0000256" key="9">
    <source>
        <dbReference type="ARBA" id="ARBA00031637"/>
    </source>
</evidence>
<feature type="domain" description="GH15-like" evidence="12">
    <location>
        <begin position="261"/>
        <end position="621"/>
    </location>
</feature>
<dbReference type="PANTHER" id="PTHR31616:SF10">
    <property type="entry name" value="TREHALASE"/>
    <property type="match status" value="1"/>
</dbReference>
<keyword evidence="5 14" id="KW-0378">Hydrolase</keyword>
<dbReference type="Proteomes" id="UP000179627">
    <property type="component" value="Unassembled WGS sequence"/>
</dbReference>
<dbReference type="EMBL" id="MBLM01000163">
    <property type="protein sequence ID" value="OHV29355.1"/>
    <property type="molecule type" value="Genomic_DNA"/>
</dbReference>
<dbReference type="PANTHER" id="PTHR31616">
    <property type="entry name" value="TREHALASE"/>
    <property type="match status" value="1"/>
</dbReference>
<evidence type="ECO:0000313" key="14">
    <source>
        <dbReference type="EMBL" id="OHV29355.1"/>
    </source>
</evidence>
<dbReference type="InterPro" id="IPR045582">
    <property type="entry name" value="Trehalase-like_N"/>
</dbReference>
<evidence type="ECO:0000256" key="8">
    <source>
        <dbReference type="ARBA" id="ARBA00030473"/>
    </source>
</evidence>
<comment type="similarity">
    <text evidence="2">Belongs to the glycosyl hydrolase 15 family.</text>
</comment>
<organism evidence="14 15">
    <name type="scientific">Parafrankia colletiae</name>
    <dbReference type="NCBI Taxonomy" id="573497"/>
    <lineage>
        <taxon>Bacteria</taxon>
        <taxon>Bacillati</taxon>
        <taxon>Actinomycetota</taxon>
        <taxon>Actinomycetes</taxon>
        <taxon>Frankiales</taxon>
        <taxon>Frankiaceae</taxon>
        <taxon>Parafrankia</taxon>
    </lineage>
</organism>
<evidence type="ECO:0000256" key="5">
    <source>
        <dbReference type="ARBA" id="ARBA00022801"/>
    </source>
</evidence>
<dbReference type="AlphaFoldDB" id="A0A1S1Q831"/>
<name>A0A1S1Q831_9ACTN</name>
<keyword evidence="15" id="KW-1185">Reference proteome</keyword>
<evidence type="ECO:0000313" key="15">
    <source>
        <dbReference type="Proteomes" id="UP000179627"/>
    </source>
</evidence>
<proteinExistence type="inferred from homology"/>
<accession>A0A1S1Q831</accession>
<evidence type="ECO:0000256" key="7">
    <source>
        <dbReference type="ARBA" id="ARBA00023295"/>
    </source>
</evidence>
<reference evidence="15" key="1">
    <citation type="submission" date="2016-07" db="EMBL/GenBank/DDBJ databases">
        <title>Sequence Frankia sp. strain CcI1.17.</title>
        <authorList>
            <person name="Ghodhbane-Gtari F."/>
            <person name="Swanson E."/>
            <person name="Gueddou A."/>
            <person name="Morris K."/>
            <person name="Hezbri K."/>
            <person name="Ktari A."/>
            <person name="Nouioui I."/>
            <person name="Abebe-Akele F."/>
            <person name="Simpson S."/>
            <person name="Thomas K."/>
            <person name="Gtari M."/>
            <person name="Tisa L.S."/>
            <person name="Hurst S."/>
        </authorList>
    </citation>
    <scope>NUCLEOTIDE SEQUENCE [LARGE SCALE GENOMIC DNA]</scope>
    <source>
        <strain evidence="15">Cc1.17</strain>
    </source>
</reference>
<dbReference type="SUPFAM" id="SSF48208">
    <property type="entry name" value="Six-hairpin glycosidases"/>
    <property type="match status" value="1"/>
</dbReference>
<dbReference type="Pfam" id="PF00723">
    <property type="entry name" value="Glyco_hydro_15"/>
    <property type="match status" value="1"/>
</dbReference>
<evidence type="ECO:0000256" key="11">
    <source>
        <dbReference type="ARBA" id="ARBA00060615"/>
    </source>
</evidence>
<protein>
    <recommendedName>
        <fullName evidence="4">Trehalase</fullName>
        <ecNumber evidence="3">3.2.1.28</ecNumber>
    </recommendedName>
    <alternativeName>
        <fullName evidence="8">Alpha,alpha-trehalase</fullName>
    </alternativeName>
    <alternativeName>
        <fullName evidence="9">Alpha,alpha-trehalose glucohydrolase</fullName>
    </alternativeName>
</protein>
<sequence>MAHTPTRRGGGSPFPPIAEYGFLSDCETNCLVAPSGNVEWMCVPRPDAPSVFGAVLDRSAGGFRFGPDRTFIPAGRRYLPGTNVLETTWQTPTGWLIVTDCLVVGRWHRTHRRSKTHRRTPGDWDADHVLLRLARCEHGDVDLSLVCEPNFDYGRSPESWCYEGDDYSTGVISHAGPDADPSAGVSLRLRTDLRLGFDGRRALARTTLREGDTAFVALTWRAEDPLLPADYRHACAAVESTTEFWRQWLSRGRFPDHPWRRHLQRSALALKGLTYAPTGALLAAATTSLPETPHGERNWDYRYSWIRDSTFALWGLYTLGLDHEADDFFSFIADVAEHADDIQVMYRVGGEPRIDEEILGHLSGYDGATPVRVGNAAAEQRQHDVWGVILDSVYLHTRSRDYLSERLWTVLVRLVEAAATHWREPDRGMWEVRGKPQHFTASKMLCWVALDRGRQLAQMRGDYTTAERWRGIAQEIHADVLANGVDHRGVFTQYYGSTALDASVLLMPLLGFLPPTDDRVKATVLAVADELTVDGLVLRYRTDETDDGAEGEEGAFLICSFWLVSALVEIGEVTRARQLCERLLSLASPLDLYAEEIDPADGRHLGNFPQAFTHLALINAVMYVIGAEGGDSHPQPSYAG</sequence>
<dbReference type="InterPro" id="IPR011613">
    <property type="entry name" value="GH15-like"/>
</dbReference>
<dbReference type="FunFam" id="1.50.10.10:FF:000005">
    <property type="entry name" value="Glycosyl hydrolase, glucoamylase"/>
    <property type="match status" value="1"/>
</dbReference>
<comment type="catalytic activity">
    <reaction evidence="1">
        <text>alpha,alpha-trehalose + H2O = alpha-D-glucose + beta-D-glucose</text>
        <dbReference type="Rhea" id="RHEA:32675"/>
        <dbReference type="ChEBI" id="CHEBI:15377"/>
        <dbReference type="ChEBI" id="CHEBI:15903"/>
        <dbReference type="ChEBI" id="CHEBI:16551"/>
        <dbReference type="ChEBI" id="CHEBI:17925"/>
        <dbReference type="EC" id="3.2.1.28"/>
    </reaction>
</comment>